<dbReference type="EMBL" id="CABITT030000007">
    <property type="protein sequence ID" value="VVB09568.1"/>
    <property type="molecule type" value="Genomic_DNA"/>
</dbReference>
<proteinExistence type="predicted"/>
<feature type="compositionally biased region" description="Basic and acidic residues" evidence="1">
    <location>
        <begin position="1"/>
        <end position="23"/>
    </location>
</feature>
<reference evidence="2" key="1">
    <citation type="submission" date="2019-07" db="EMBL/GenBank/DDBJ databases">
        <authorList>
            <person name="Dittberner H."/>
        </authorList>
    </citation>
    <scope>NUCLEOTIDE SEQUENCE [LARGE SCALE GENOMIC DNA]</scope>
</reference>
<feature type="region of interest" description="Disordered" evidence="1">
    <location>
        <begin position="1"/>
        <end position="56"/>
    </location>
</feature>
<accession>A0A565C7K2</accession>
<dbReference type="AlphaFoldDB" id="A0A565C7K2"/>
<name>A0A565C7K2_9BRAS</name>
<evidence type="ECO:0000313" key="3">
    <source>
        <dbReference type="Proteomes" id="UP000489600"/>
    </source>
</evidence>
<evidence type="ECO:0000313" key="2">
    <source>
        <dbReference type="EMBL" id="VVB09568.1"/>
    </source>
</evidence>
<dbReference type="Proteomes" id="UP000489600">
    <property type="component" value="Unassembled WGS sequence"/>
</dbReference>
<feature type="compositionally biased region" description="Basic residues" evidence="1">
    <location>
        <begin position="24"/>
        <end position="33"/>
    </location>
</feature>
<comment type="caution">
    <text evidence="2">The sequence shown here is derived from an EMBL/GenBank/DDBJ whole genome shotgun (WGS) entry which is preliminary data.</text>
</comment>
<dbReference type="PANTHER" id="PTHR36335">
    <property type="entry name" value="CHAPERONE DNAJ-DOMAIN SUPERFAMILY PROTEIN"/>
    <property type="match status" value="1"/>
</dbReference>
<keyword evidence="3" id="KW-1185">Reference proteome</keyword>
<organism evidence="2 3">
    <name type="scientific">Arabis nemorensis</name>
    <dbReference type="NCBI Taxonomy" id="586526"/>
    <lineage>
        <taxon>Eukaryota</taxon>
        <taxon>Viridiplantae</taxon>
        <taxon>Streptophyta</taxon>
        <taxon>Embryophyta</taxon>
        <taxon>Tracheophyta</taxon>
        <taxon>Spermatophyta</taxon>
        <taxon>Magnoliopsida</taxon>
        <taxon>eudicotyledons</taxon>
        <taxon>Gunneridae</taxon>
        <taxon>Pentapetalae</taxon>
        <taxon>rosids</taxon>
        <taxon>malvids</taxon>
        <taxon>Brassicales</taxon>
        <taxon>Brassicaceae</taxon>
        <taxon>Arabideae</taxon>
        <taxon>Arabis</taxon>
    </lineage>
</organism>
<evidence type="ECO:0000256" key="1">
    <source>
        <dbReference type="SAM" id="MobiDB-lite"/>
    </source>
</evidence>
<sequence length="90" mass="11299">MLKETDEYKKAQEGEWESRQQQKRERKRRKLANTRKLEMERRQKERVEEVRETQKEDEEIMNMKEQIRAEITKLLQLKSYNITWRRCLEA</sequence>
<dbReference type="PANTHER" id="PTHR36335:SF1">
    <property type="entry name" value="CHAPERONE DNAJ-DOMAIN SUPERFAMILY PROTEIN"/>
    <property type="match status" value="1"/>
</dbReference>
<gene>
    <name evidence="2" type="ORF">ANE_LOCUS20012</name>
</gene>
<dbReference type="OrthoDB" id="498970at2759"/>
<feature type="compositionally biased region" description="Basic and acidic residues" evidence="1">
    <location>
        <begin position="35"/>
        <end position="54"/>
    </location>
</feature>
<protein>
    <submittedName>
        <fullName evidence="2">Uncharacterized protein</fullName>
    </submittedName>
</protein>